<feature type="compositionally biased region" description="Acidic residues" evidence="1">
    <location>
        <begin position="120"/>
        <end position="129"/>
    </location>
</feature>
<gene>
    <name evidence="2" type="ORF">ACFFJG_02465</name>
</gene>
<proteinExistence type="predicted"/>
<dbReference type="EMBL" id="JBHLXH010000001">
    <property type="protein sequence ID" value="MFC0221331.1"/>
    <property type="molecule type" value="Genomic_DNA"/>
</dbReference>
<evidence type="ECO:0000313" key="3">
    <source>
        <dbReference type="Proteomes" id="UP001589698"/>
    </source>
</evidence>
<evidence type="ECO:0000313" key="2">
    <source>
        <dbReference type="EMBL" id="MFC0221331.1"/>
    </source>
</evidence>
<feature type="region of interest" description="Disordered" evidence="1">
    <location>
        <begin position="103"/>
        <end position="137"/>
    </location>
</feature>
<protein>
    <submittedName>
        <fullName evidence="2">Uncharacterized protein</fullName>
    </submittedName>
</protein>
<accession>A0ABV6DX73</accession>
<evidence type="ECO:0000256" key="1">
    <source>
        <dbReference type="SAM" id="MobiDB-lite"/>
    </source>
</evidence>
<comment type="caution">
    <text evidence="2">The sequence shown here is derived from an EMBL/GenBank/DDBJ whole genome shotgun (WGS) entry which is preliminary data.</text>
</comment>
<reference evidence="2 3" key="1">
    <citation type="submission" date="2024-09" db="EMBL/GenBank/DDBJ databases">
        <authorList>
            <person name="Sun Q."/>
            <person name="Mori K."/>
        </authorList>
    </citation>
    <scope>NUCLEOTIDE SEQUENCE [LARGE SCALE GENOMIC DNA]</scope>
    <source>
        <strain evidence="2 3">CCM 8654</strain>
    </source>
</reference>
<dbReference type="Proteomes" id="UP001589698">
    <property type="component" value="Unassembled WGS sequence"/>
</dbReference>
<dbReference type="RefSeq" id="WP_378517025.1">
    <property type="nucleotide sequence ID" value="NZ_CBCSDI010000054.1"/>
</dbReference>
<sequence>MSEPGDRHEVGSLGEEAAKLFGALSGWAREQADEAEDGLSAMAARAAATARDLDEHLATGSAECTVCPICRVVHAVRQVSPDVTTHLAAAASSLVSAASALLATDPGPRGARPSGGVGVDGDDPDQDDDVTGRAADA</sequence>
<keyword evidence="3" id="KW-1185">Reference proteome</keyword>
<name>A0ABV6DX73_9ACTN</name>
<organism evidence="2 3">
    <name type="scientific">Nocardioides zeicaulis</name>
    <dbReference type="NCBI Taxonomy" id="1776857"/>
    <lineage>
        <taxon>Bacteria</taxon>
        <taxon>Bacillati</taxon>
        <taxon>Actinomycetota</taxon>
        <taxon>Actinomycetes</taxon>
        <taxon>Propionibacteriales</taxon>
        <taxon>Nocardioidaceae</taxon>
        <taxon>Nocardioides</taxon>
    </lineage>
</organism>